<dbReference type="AlphaFoldDB" id="A0A9N9CAK5"/>
<name>A0A9N9CAK5_9GLOM</name>
<feature type="region of interest" description="Disordered" evidence="1">
    <location>
        <begin position="1"/>
        <end position="37"/>
    </location>
</feature>
<dbReference type="EMBL" id="CAJVPI010001134">
    <property type="protein sequence ID" value="CAG8596637.1"/>
    <property type="molecule type" value="Genomic_DNA"/>
</dbReference>
<keyword evidence="3" id="KW-1185">Reference proteome</keyword>
<dbReference type="Proteomes" id="UP000789739">
    <property type="component" value="Unassembled WGS sequence"/>
</dbReference>
<evidence type="ECO:0000256" key="1">
    <source>
        <dbReference type="SAM" id="MobiDB-lite"/>
    </source>
</evidence>
<comment type="caution">
    <text evidence="2">The sequence shown here is derived from an EMBL/GenBank/DDBJ whole genome shotgun (WGS) entry which is preliminary data.</text>
</comment>
<gene>
    <name evidence="2" type="ORF">PBRASI_LOCUS7415</name>
</gene>
<accession>A0A9N9CAK5</accession>
<dbReference type="OrthoDB" id="10345186at2759"/>
<protein>
    <submittedName>
        <fullName evidence="2">3772_t:CDS:1</fullName>
    </submittedName>
</protein>
<evidence type="ECO:0000313" key="3">
    <source>
        <dbReference type="Proteomes" id="UP000789739"/>
    </source>
</evidence>
<feature type="compositionally biased region" description="Basic residues" evidence="1">
    <location>
        <begin position="112"/>
        <end position="126"/>
    </location>
</feature>
<organism evidence="2 3">
    <name type="scientific">Paraglomus brasilianum</name>
    <dbReference type="NCBI Taxonomy" id="144538"/>
    <lineage>
        <taxon>Eukaryota</taxon>
        <taxon>Fungi</taxon>
        <taxon>Fungi incertae sedis</taxon>
        <taxon>Mucoromycota</taxon>
        <taxon>Glomeromycotina</taxon>
        <taxon>Glomeromycetes</taxon>
        <taxon>Paraglomerales</taxon>
        <taxon>Paraglomeraceae</taxon>
        <taxon>Paraglomus</taxon>
    </lineage>
</organism>
<reference evidence="2" key="1">
    <citation type="submission" date="2021-06" db="EMBL/GenBank/DDBJ databases">
        <authorList>
            <person name="Kallberg Y."/>
            <person name="Tangrot J."/>
            <person name="Rosling A."/>
        </authorList>
    </citation>
    <scope>NUCLEOTIDE SEQUENCE</scope>
    <source>
        <strain evidence="2">BR232B</strain>
    </source>
</reference>
<evidence type="ECO:0000313" key="2">
    <source>
        <dbReference type="EMBL" id="CAG8596637.1"/>
    </source>
</evidence>
<proteinExistence type="predicted"/>
<feature type="region of interest" description="Disordered" evidence="1">
    <location>
        <begin position="90"/>
        <end position="136"/>
    </location>
</feature>
<sequence length="269" mass="30406">MLRPNQHKTLPEIPKPATLSAKTKSHGKQKENANYDTYKTPQKTVFAKTPFVKQKALGTSKYNAIPKTPYRPLQDKTNKTPCVSQVLESGYKTPGENKLESELRSAINPKTTGRKRLSTTHSRHSSSKSSNKFDNIESDSSTLLECKDKLQFTIDNVPDVEYCPPRSPEPPFDVEEDLRVDLESDILTLPINADAFEFEDVELDIPIIPNMDEGELRLGDKSPTTLGGIYGFARYYKMPCDVEETIEQMLGGPRSFDEILEEYHKIDFS</sequence>